<accession>A0A392NZF8</accession>
<evidence type="ECO:0000313" key="1">
    <source>
        <dbReference type="EMBL" id="MCI03915.1"/>
    </source>
</evidence>
<dbReference type="InterPro" id="IPR015421">
    <property type="entry name" value="PyrdxlP-dep_Trfase_major"/>
</dbReference>
<dbReference type="Gene3D" id="3.40.640.10">
    <property type="entry name" value="Type I PLP-dependent aspartate aminotransferase-like (Major domain)"/>
    <property type="match status" value="1"/>
</dbReference>
<sequence>MGKCIGAYSDSRGIPGVRKEVAEFIQRRDGYP</sequence>
<keyword evidence="1" id="KW-0032">Aminotransferase</keyword>
<reference evidence="1 2" key="1">
    <citation type="journal article" date="2018" name="Front. Plant Sci.">
        <title>Red Clover (Trifolium pratense) and Zigzag Clover (T. medium) - A Picture of Genomic Similarities and Differences.</title>
        <authorList>
            <person name="Dluhosova J."/>
            <person name="Istvanek J."/>
            <person name="Nedelnik J."/>
            <person name="Repkova J."/>
        </authorList>
    </citation>
    <scope>NUCLEOTIDE SEQUENCE [LARGE SCALE GENOMIC DNA]</scope>
    <source>
        <strain evidence="2">cv. 10/8</strain>
        <tissue evidence="1">Leaf</tissue>
    </source>
</reference>
<evidence type="ECO:0000313" key="2">
    <source>
        <dbReference type="Proteomes" id="UP000265520"/>
    </source>
</evidence>
<organism evidence="1 2">
    <name type="scientific">Trifolium medium</name>
    <dbReference type="NCBI Taxonomy" id="97028"/>
    <lineage>
        <taxon>Eukaryota</taxon>
        <taxon>Viridiplantae</taxon>
        <taxon>Streptophyta</taxon>
        <taxon>Embryophyta</taxon>
        <taxon>Tracheophyta</taxon>
        <taxon>Spermatophyta</taxon>
        <taxon>Magnoliopsida</taxon>
        <taxon>eudicotyledons</taxon>
        <taxon>Gunneridae</taxon>
        <taxon>Pentapetalae</taxon>
        <taxon>rosids</taxon>
        <taxon>fabids</taxon>
        <taxon>Fabales</taxon>
        <taxon>Fabaceae</taxon>
        <taxon>Papilionoideae</taxon>
        <taxon>50 kb inversion clade</taxon>
        <taxon>NPAAA clade</taxon>
        <taxon>Hologalegina</taxon>
        <taxon>IRL clade</taxon>
        <taxon>Trifolieae</taxon>
        <taxon>Trifolium</taxon>
    </lineage>
</organism>
<dbReference type="EMBL" id="LXQA010053670">
    <property type="protein sequence ID" value="MCI03915.1"/>
    <property type="molecule type" value="Genomic_DNA"/>
</dbReference>
<gene>
    <name evidence="1" type="ORF">A2U01_0024956</name>
</gene>
<comment type="caution">
    <text evidence="1">The sequence shown here is derived from an EMBL/GenBank/DDBJ whole genome shotgun (WGS) entry which is preliminary data.</text>
</comment>
<dbReference type="Proteomes" id="UP000265520">
    <property type="component" value="Unassembled WGS sequence"/>
</dbReference>
<proteinExistence type="predicted"/>
<keyword evidence="1" id="KW-0808">Transferase</keyword>
<name>A0A392NZF8_9FABA</name>
<dbReference type="AlphaFoldDB" id="A0A392NZF8"/>
<dbReference type="GO" id="GO:0008483">
    <property type="term" value="F:transaminase activity"/>
    <property type="evidence" value="ECO:0007669"/>
    <property type="project" value="UniProtKB-KW"/>
</dbReference>
<protein>
    <submittedName>
        <fullName evidence="1">Glutamate-glyoxylate aminotransferase 2-like</fullName>
    </submittedName>
</protein>
<keyword evidence="2" id="KW-1185">Reference proteome</keyword>
<feature type="non-terminal residue" evidence="1">
    <location>
        <position position="32"/>
    </location>
</feature>